<organism evidence="4 5">
    <name type="scientific">Mucilaginibacter gracilis</name>
    <dbReference type="NCBI Taxonomy" id="423350"/>
    <lineage>
        <taxon>Bacteria</taxon>
        <taxon>Pseudomonadati</taxon>
        <taxon>Bacteroidota</taxon>
        <taxon>Sphingobacteriia</taxon>
        <taxon>Sphingobacteriales</taxon>
        <taxon>Sphingobacteriaceae</taxon>
        <taxon>Mucilaginibacter</taxon>
    </lineage>
</organism>
<dbReference type="Gene3D" id="1.20.58.2150">
    <property type="match status" value="1"/>
</dbReference>
<evidence type="ECO:0000313" key="4">
    <source>
        <dbReference type="EMBL" id="RKR81786.1"/>
    </source>
</evidence>
<keyword evidence="2" id="KW-0732">Signal</keyword>
<dbReference type="EMBL" id="RBKU01000001">
    <property type="protein sequence ID" value="RKR81786.1"/>
    <property type="molecule type" value="Genomic_DNA"/>
</dbReference>
<sequence length="866" mass="98335">MNAKQRSLKFLAGLSFCCILSLLSLQSAAQQIGGLGEDLISAKPLSERDFPIVGIDQVAAGIRYDDNDYKGVIRAIGDLRNDIDSVTGVKLAIINNKPSDIDEIIIGTLGHSKLIDELVSAKKLATQDLKGKWESFVISTIPGISNKNKKCLVIAGSDKRGTIYGIYELSRQLGVSPWYWWADVPIQKRTAAYVISGRYSSGEPKVRYRGIFINDEAPCFTGWTQAKYGGRNSKVYTRMFELLLRLRANYLWPAMWSSAFNEDDPENPRLADEYGIVMGTSHHEPMLRAQREWTIHHNEFGNGEWNYVSNKQGVQDFWKQGLERNKNYESILTMGMRGDGDLPMPDAGSAQQNFTVLENIMADQRKIIEGVTHKPADQTPQIWALYSEVLEYFDQGMKVPDDMTILLCDDNWGDVRRLPELASKKRKGGYGMYYHVDLHGAPRAYQWLNMTQIPHMWEQLQLTYDYGVDKIWILNVGDLKPNEYPMDFFLNMAWNPKSFNQNNLGEYAARFCAQQFGAAQASEAADILSTYCKFNSRVTAEMLDSRTYNLESGEFLKVRDAYLALETRALRQYLELSPRYKDAYMELVMHPVRAMANLYDLYYAVAMNGKLTADKDLKANYWADHAEYCFKRDAELSKDYNLNVAGGKWNHLMDQTHIGYRSWDEPKGGNSMPKVFRVKPDEVKPGSFVFTEKNGVVAMEAEHYFEARANAQAQWVIIPELGRTLSGMALLPYTATTDHSALLYKMKLSSQSNHVTLRIFFTCTLPFKKGGQRVSAAFDGAKETVWNINEDLIWKNNYTRMYPSGAARIIESVKVLELPVVNDGVHLLQIQPLDPGVVIQKIVVDAGGYEPTHLKMEESPYKKEKI</sequence>
<dbReference type="InterPro" id="IPR029018">
    <property type="entry name" value="Hex-like_dom2"/>
</dbReference>
<dbReference type="AlphaFoldDB" id="A0A495IYJ4"/>
<feature type="domain" description="Gylcosyl hydrolase 115 C-terminal" evidence="3">
    <location>
        <begin position="689"/>
        <end position="854"/>
    </location>
</feature>
<gene>
    <name evidence="4" type="ORF">BDD43_1942</name>
</gene>
<feature type="chain" id="PRO_5019837327" evidence="2">
    <location>
        <begin position="30"/>
        <end position="866"/>
    </location>
</feature>
<dbReference type="SUPFAM" id="SSF55545">
    <property type="entry name" value="beta-N-acetylhexosaminidase-like domain"/>
    <property type="match status" value="1"/>
</dbReference>
<dbReference type="Pfam" id="PF17829">
    <property type="entry name" value="GH115_C"/>
    <property type="match status" value="1"/>
</dbReference>
<dbReference type="Gene3D" id="2.60.120.1620">
    <property type="match status" value="1"/>
</dbReference>
<dbReference type="OrthoDB" id="8727830at2"/>
<dbReference type="InterPro" id="IPR041437">
    <property type="entry name" value="GH115_C"/>
</dbReference>
<dbReference type="InterPro" id="IPR042301">
    <property type="entry name" value="GH115_sf"/>
</dbReference>
<evidence type="ECO:0000256" key="1">
    <source>
        <dbReference type="ARBA" id="ARBA00022801"/>
    </source>
</evidence>
<evidence type="ECO:0000313" key="5">
    <source>
        <dbReference type="Proteomes" id="UP000268007"/>
    </source>
</evidence>
<evidence type="ECO:0000259" key="3">
    <source>
        <dbReference type="Pfam" id="PF17829"/>
    </source>
</evidence>
<dbReference type="PANTHER" id="PTHR37842:SF2">
    <property type="entry name" value="GYLCOSYL HYDROLASE 115 C-TERMINAL DOMAIN-CONTAINING PROTEIN"/>
    <property type="match status" value="1"/>
</dbReference>
<reference evidence="4 5" key="1">
    <citation type="submission" date="2018-10" db="EMBL/GenBank/DDBJ databases">
        <title>Genomic Encyclopedia of Archaeal and Bacterial Type Strains, Phase II (KMG-II): from individual species to whole genera.</title>
        <authorList>
            <person name="Goeker M."/>
        </authorList>
    </citation>
    <scope>NUCLEOTIDE SEQUENCE [LARGE SCALE GENOMIC DNA]</scope>
    <source>
        <strain evidence="4 5">DSM 18602</strain>
    </source>
</reference>
<dbReference type="Gene3D" id="3.20.20.520">
    <property type="entry name" value="Glycosyl hydrolase family 115"/>
    <property type="match status" value="1"/>
</dbReference>
<dbReference type="Proteomes" id="UP000268007">
    <property type="component" value="Unassembled WGS sequence"/>
</dbReference>
<accession>A0A495IYJ4</accession>
<name>A0A495IYJ4_9SPHI</name>
<dbReference type="Pfam" id="PF15979">
    <property type="entry name" value="Glyco_hydro_115"/>
    <property type="match status" value="1"/>
</dbReference>
<keyword evidence="1 4" id="KW-0378">Hydrolase</keyword>
<feature type="signal peptide" evidence="2">
    <location>
        <begin position="1"/>
        <end position="29"/>
    </location>
</feature>
<dbReference type="RefSeq" id="WP_121197458.1">
    <property type="nucleotide sequence ID" value="NZ_RBKU01000001.1"/>
</dbReference>
<dbReference type="GO" id="GO:0005975">
    <property type="term" value="P:carbohydrate metabolic process"/>
    <property type="evidence" value="ECO:0007669"/>
    <property type="project" value="UniProtKB-ARBA"/>
</dbReference>
<dbReference type="InterPro" id="IPR031924">
    <property type="entry name" value="GH115"/>
</dbReference>
<dbReference type="PANTHER" id="PTHR37842">
    <property type="match status" value="1"/>
</dbReference>
<dbReference type="GO" id="GO:0016787">
    <property type="term" value="F:hydrolase activity"/>
    <property type="evidence" value="ECO:0007669"/>
    <property type="project" value="UniProtKB-KW"/>
</dbReference>
<comment type="caution">
    <text evidence="4">The sequence shown here is derived from an EMBL/GenBank/DDBJ whole genome shotgun (WGS) entry which is preliminary data.</text>
</comment>
<protein>
    <submittedName>
        <fullName evidence="4">Glycosyl hydrolase family 67</fullName>
    </submittedName>
</protein>
<keyword evidence="5" id="KW-1185">Reference proteome</keyword>
<evidence type="ECO:0000256" key="2">
    <source>
        <dbReference type="SAM" id="SignalP"/>
    </source>
</evidence>
<proteinExistence type="predicted"/>
<dbReference type="Gene3D" id="3.30.379.10">
    <property type="entry name" value="Chitobiase/beta-hexosaminidase domain 2-like"/>
    <property type="match status" value="1"/>
</dbReference>